<dbReference type="InterPro" id="IPR051081">
    <property type="entry name" value="HTH_MetalResp_TranReg"/>
</dbReference>
<dbReference type="Proteomes" id="UP000562984">
    <property type="component" value="Unassembled WGS sequence"/>
</dbReference>
<dbReference type="InterPro" id="IPR036390">
    <property type="entry name" value="WH_DNA-bd_sf"/>
</dbReference>
<keyword evidence="2" id="KW-0238">DNA-binding</keyword>
<dbReference type="InterPro" id="IPR036388">
    <property type="entry name" value="WH-like_DNA-bd_sf"/>
</dbReference>
<evidence type="ECO:0000313" key="5">
    <source>
        <dbReference type="EMBL" id="NNG35869.1"/>
    </source>
</evidence>
<keyword evidence="1" id="KW-0805">Transcription regulation</keyword>
<dbReference type="GO" id="GO:0003677">
    <property type="term" value="F:DNA binding"/>
    <property type="evidence" value="ECO:0007669"/>
    <property type="project" value="UniProtKB-KW"/>
</dbReference>
<sequence length="106" mass="11558">MSGAAQPGAVFGCLADANRRAIVDQLAENPATATELAASMRLTRQGISKHLTLLEQAGVLRTERDGRQVRYHVNPGPVRDAAAWLDAKVRGWDRQLDVLRRAAERG</sequence>
<dbReference type="PANTHER" id="PTHR33154:SF33">
    <property type="entry name" value="TRANSCRIPTIONAL REPRESSOR SDPR"/>
    <property type="match status" value="1"/>
</dbReference>
<gene>
    <name evidence="5" type="ORF">HKD39_09130</name>
</gene>
<name>A0A849A5M7_9ACTN</name>
<evidence type="ECO:0000259" key="4">
    <source>
        <dbReference type="PROSITE" id="PS50987"/>
    </source>
</evidence>
<feature type="domain" description="HTH arsR-type" evidence="4">
    <location>
        <begin position="1"/>
        <end position="93"/>
    </location>
</feature>
<dbReference type="Gene3D" id="1.10.10.10">
    <property type="entry name" value="Winged helix-like DNA-binding domain superfamily/Winged helix DNA-binding domain"/>
    <property type="match status" value="1"/>
</dbReference>
<evidence type="ECO:0000256" key="2">
    <source>
        <dbReference type="ARBA" id="ARBA00023125"/>
    </source>
</evidence>
<dbReference type="SUPFAM" id="SSF46785">
    <property type="entry name" value="Winged helix' DNA-binding domain"/>
    <property type="match status" value="1"/>
</dbReference>
<evidence type="ECO:0000313" key="6">
    <source>
        <dbReference type="Proteomes" id="UP000562984"/>
    </source>
</evidence>
<dbReference type="InterPro" id="IPR011991">
    <property type="entry name" value="ArsR-like_HTH"/>
</dbReference>
<dbReference type="PRINTS" id="PR00778">
    <property type="entry name" value="HTHARSR"/>
</dbReference>
<dbReference type="CDD" id="cd00090">
    <property type="entry name" value="HTH_ARSR"/>
    <property type="match status" value="1"/>
</dbReference>
<dbReference type="SMART" id="SM00418">
    <property type="entry name" value="HTH_ARSR"/>
    <property type="match status" value="1"/>
</dbReference>
<comment type="caution">
    <text evidence="5">The sequence shown here is derived from an EMBL/GenBank/DDBJ whole genome shotgun (WGS) entry which is preliminary data.</text>
</comment>
<reference evidence="5 6" key="1">
    <citation type="submission" date="2020-05" db="EMBL/GenBank/DDBJ databases">
        <title>Nakamurella sp. DB0629 isolated from air conditioner.</title>
        <authorList>
            <person name="Kim D.H."/>
            <person name="Kim D.-U."/>
        </authorList>
    </citation>
    <scope>NUCLEOTIDE SEQUENCE [LARGE SCALE GENOMIC DNA]</scope>
    <source>
        <strain evidence="5 6">DB0629</strain>
    </source>
</reference>
<dbReference type="EMBL" id="JABEND010000004">
    <property type="protein sequence ID" value="NNG35869.1"/>
    <property type="molecule type" value="Genomic_DNA"/>
</dbReference>
<keyword evidence="6" id="KW-1185">Reference proteome</keyword>
<dbReference type="NCBIfam" id="NF033788">
    <property type="entry name" value="HTH_metalloreg"/>
    <property type="match status" value="1"/>
</dbReference>
<dbReference type="Pfam" id="PF12840">
    <property type="entry name" value="HTH_20"/>
    <property type="match status" value="1"/>
</dbReference>
<evidence type="ECO:0000256" key="3">
    <source>
        <dbReference type="ARBA" id="ARBA00023163"/>
    </source>
</evidence>
<accession>A0A849A5M7</accession>
<evidence type="ECO:0000256" key="1">
    <source>
        <dbReference type="ARBA" id="ARBA00023015"/>
    </source>
</evidence>
<protein>
    <submittedName>
        <fullName evidence="5">Winged helix-turn-helix transcriptional regulator</fullName>
    </submittedName>
</protein>
<proteinExistence type="predicted"/>
<dbReference type="InterPro" id="IPR001845">
    <property type="entry name" value="HTH_ArsR_DNA-bd_dom"/>
</dbReference>
<dbReference type="PANTHER" id="PTHR33154">
    <property type="entry name" value="TRANSCRIPTIONAL REGULATOR, ARSR FAMILY"/>
    <property type="match status" value="1"/>
</dbReference>
<dbReference type="RefSeq" id="WP_171199561.1">
    <property type="nucleotide sequence ID" value="NZ_JABEND010000004.1"/>
</dbReference>
<dbReference type="GO" id="GO:0003700">
    <property type="term" value="F:DNA-binding transcription factor activity"/>
    <property type="evidence" value="ECO:0007669"/>
    <property type="project" value="InterPro"/>
</dbReference>
<dbReference type="AlphaFoldDB" id="A0A849A5M7"/>
<organism evidence="5 6">
    <name type="scientific">Nakamurella aerolata</name>
    <dbReference type="NCBI Taxonomy" id="1656892"/>
    <lineage>
        <taxon>Bacteria</taxon>
        <taxon>Bacillati</taxon>
        <taxon>Actinomycetota</taxon>
        <taxon>Actinomycetes</taxon>
        <taxon>Nakamurellales</taxon>
        <taxon>Nakamurellaceae</taxon>
        <taxon>Nakamurella</taxon>
    </lineage>
</organism>
<dbReference type="PROSITE" id="PS50987">
    <property type="entry name" value="HTH_ARSR_2"/>
    <property type="match status" value="1"/>
</dbReference>
<keyword evidence="3" id="KW-0804">Transcription</keyword>